<proteinExistence type="predicted"/>
<evidence type="ECO:0000313" key="2">
    <source>
        <dbReference type="WBParaSite" id="JU765_v2.g11833.t1"/>
    </source>
</evidence>
<sequence length="96" mass="11575">MIFIKQFEKSKSKMSNKKQVRFEKSAEIEEKHRKNRQNIFDHRREIFKCDSERNFEQLNEELENLTLRSTPIVPLIPVLQPLKIKPPTLPRTSLKR</sequence>
<dbReference type="WBParaSite" id="JU765_v2.g11833.t1">
    <property type="protein sequence ID" value="JU765_v2.g11833.t1"/>
    <property type="gene ID" value="JU765_v2.g11833"/>
</dbReference>
<protein>
    <submittedName>
        <fullName evidence="2">Uncharacterized protein</fullName>
    </submittedName>
</protein>
<organism evidence="1 2">
    <name type="scientific">Panagrolaimus sp. JU765</name>
    <dbReference type="NCBI Taxonomy" id="591449"/>
    <lineage>
        <taxon>Eukaryota</taxon>
        <taxon>Metazoa</taxon>
        <taxon>Ecdysozoa</taxon>
        <taxon>Nematoda</taxon>
        <taxon>Chromadorea</taxon>
        <taxon>Rhabditida</taxon>
        <taxon>Tylenchina</taxon>
        <taxon>Panagrolaimomorpha</taxon>
        <taxon>Panagrolaimoidea</taxon>
        <taxon>Panagrolaimidae</taxon>
        <taxon>Panagrolaimus</taxon>
    </lineage>
</organism>
<name>A0AC34Q119_9BILA</name>
<evidence type="ECO:0000313" key="1">
    <source>
        <dbReference type="Proteomes" id="UP000887576"/>
    </source>
</evidence>
<accession>A0AC34Q119</accession>
<reference evidence="2" key="1">
    <citation type="submission" date="2022-11" db="UniProtKB">
        <authorList>
            <consortium name="WormBaseParasite"/>
        </authorList>
    </citation>
    <scope>IDENTIFICATION</scope>
</reference>
<dbReference type="Proteomes" id="UP000887576">
    <property type="component" value="Unplaced"/>
</dbReference>